<dbReference type="EMBL" id="CP001791">
    <property type="protein sequence ID" value="ADI00106.1"/>
    <property type="molecule type" value="Genomic_DNA"/>
</dbReference>
<sequence length="230" mass="26352">MAKKNYAMTIDLQACIGCAGCAVTCKNENNTDDGVNWMHYTKKESGQFPNIRYDFMPTLCNHCDHAPCVMACPVTAMYKDEDGLTLHDADRCIGCKACMTACPYGVISFNKKDPHQYWNENNAWSELSATPKEVQESAGADLPYYNPERDYNYEAIRYRGIVEKCQFCDHRLARDEQPYCVERCPSEAMYVGDLNDPDDKIHELLKYSHEGLKEELGTKPKVFYLRKFSK</sequence>
<dbReference type="Proteomes" id="UP000000271">
    <property type="component" value="Chromosome"/>
</dbReference>
<accession>D6XXR3</accession>
<dbReference type="GO" id="GO:0046872">
    <property type="term" value="F:metal ion binding"/>
    <property type="evidence" value="ECO:0007669"/>
    <property type="project" value="UniProtKB-KW"/>
</dbReference>
<name>D6XXR3_BACIE</name>
<keyword evidence="1" id="KW-0004">4Fe-4S</keyword>
<dbReference type="PROSITE" id="PS51379">
    <property type="entry name" value="4FE4S_FER_2"/>
    <property type="match status" value="3"/>
</dbReference>
<evidence type="ECO:0000259" key="5">
    <source>
        <dbReference type="PROSITE" id="PS51379"/>
    </source>
</evidence>
<dbReference type="Gene3D" id="3.30.70.20">
    <property type="match status" value="2"/>
</dbReference>
<feature type="domain" description="4Fe-4S ferredoxin-type" evidence="5">
    <location>
        <begin position="51"/>
        <end position="82"/>
    </location>
</feature>
<feature type="domain" description="4Fe-4S ferredoxin-type" evidence="5">
    <location>
        <begin position="83"/>
        <end position="112"/>
    </location>
</feature>
<feature type="domain" description="4Fe-4S ferredoxin-type" evidence="5">
    <location>
        <begin position="6"/>
        <end position="35"/>
    </location>
</feature>
<keyword evidence="7" id="KW-1185">Reference proteome</keyword>
<evidence type="ECO:0000256" key="1">
    <source>
        <dbReference type="ARBA" id="ARBA00022485"/>
    </source>
</evidence>
<keyword evidence="4" id="KW-0411">Iron-sulfur</keyword>
<dbReference type="PANTHER" id="PTHR43177">
    <property type="entry name" value="PROTEIN NRFC"/>
    <property type="match status" value="1"/>
</dbReference>
<evidence type="ECO:0000256" key="2">
    <source>
        <dbReference type="ARBA" id="ARBA00022723"/>
    </source>
</evidence>
<gene>
    <name evidence="6" type="ordered locus">Bsel_2606</name>
</gene>
<proteinExistence type="predicted"/>
<evidence type="ECO:0000256" key="3">
    <source>
        <dbReference type="ARBA" id="ARBA00023004"/>
    </source>
</evidence>
<keyword evidence="3" id="KW-0408">Iron</keyword>
<evidence type="ECO:0000256" key="4">
    <source>
        <dbReference type="ARBA" id="ARBA00023014"/>
    </source>
</evidence>
<dbReference type="eggNOG" id="COG0437">
    <property type="taxonomic scope" value="Bacteria"/>
</dbReference>
<keyword evidence="2" id="KW-0479">Metal-binding</keyword>
<dbReference type="GO" id="GO:0051539">
    <property type="term" value="F:4 iron, 4 sulfur cluster binding"/>
    <property type="evidence" value="ECO:0007669"/>
    <property type="project" value="UniProtKB-KW"/>
</dbReference>
<dbReference type="Pfam" id="PF13247">
    <property type="entry name" value="Fer4_11"/>
    <property type="match status" value="2"/>
</dbReference>
<organism evidence="6 7">
    <name type="scientific">Bacillus selenitireducens (strain ATCC 700615 / DSM 15326 / MLS10)</name>
    <dbReference type="NCBI Taxonomy" id="439292"/>
    <lineage>
        <taxon>Bacteria</taxon>
        <taxon>Bacillati</taxon>
        <taxon>Bacillota</taxon>
        <taxon>Bacilli</taxon>
        <taxon>Bacillales</taxon>
        <taxon>Bacillaceae</taxon>
        <taxon>Salisediminibacterium</taxon>
    </lineage>
</organism>
<dbReference type="PROSITE" id="PS00198">
    <property type="entry name" value="4FE4S_FER_1"/>
    <property type="match status" value="1"/>
</dbReference>
<dbReference type="PANTHER" id="PTHR43177:SF3">
    <property type="entry name" value="PROTEIN NRFC HOMOLOG"/>
    <property type="match status" value="1"/>
</dbReference>
<dbReference type="STRING" id="439292.Bsel_2606"/>
<dbReference type="AlphaFoldDB" id="D6XXR3"/>
<dbReference type="InterPro" id="IPR017896">
    <property type="entry name" value="4Fe4S_Fe-S-bd"/>
</dbReference>
<reference evidence="6" key="1">
    <citation type="submission" date="2009-10" db="EMBL/GenBank/DDBJ databases">
        <title>Complete sequence of Bacillus selenitireducens MLS10.</title>
        <authorList>
            <consortium name="US DOE Joint Genome Institute"/>
            <person name="Lucas S."/>
            <person name="Copeland A."/>
            <person name="Lapidus A."/>
            <person name="Glavina del Rio T."/>
            <person name="Dalin E."/>
            <person name="Tice H."/>
            <person name="Bruce D."/>
            <person name="Goodwin L."/>
            <person name="Pitluck S."/>
            <person name="Sims D."/>
            <person name="Brettin T."/>
            <person name="Detter J.C."/>
            <person name="Han C."/>
            <person name="Larimer F."/>
            <person name="Land M."/>
            <person name="Hauser L."/>
            <person name="Kyrpides N."/>
            <person name="Ovchinnikova G."/>
            <person name="Stolz J."/>
        </authorList>
    </citation>
    <scope>NUCLEOTIDE SEQUENCE [LARGE SCALE GENOMIC DNA]</scope>
    <source>
        <strain evidence="6">MLS10</strain>
    </source>
</reference>
<dbReference type="InterPro" id="IPR050954">
    <property type="entry name" value="ET_IronSulfur_Cluster-Binding"/>
</dbReference>
<dbReference type="CDD" id="cd10551">
    <property type="entry name" value="PsrB"/>
    <property type="match status" value="1"/>
</dbReference>
<dbReference type="KEGG" id="bse:Bsel_2606"/>
<dbReference type="RefSeq" id="WP_013173527.1">
    <property type="nucleotide sequence ID" value="NC_014219.1"/>
</dbReference>
<dbReference type="OrthoDB" id="9779457at2"/>
<protein>
    <submittedName>
        <fullName evidence="6">4Fe-4S ferredoxin iron-sulfur binding domain protein</fullName>
    </submittedName>
</protein>
<dbReference type="InterPro" id="IPR017900">
    <property type="entry name" value="4Fe4S_Fe_S_CS"/>
</dbReference>
<dbReference type="SUPFAM" id="SSF54862">
    <property type="entry name" value="4Fe-4S ferredoxins"/>
    <property type="match status" value="1"/>
</dbReference>
<evidence type="ECO:0000313" key="6">
    <source>
        <dbReference type="EMBL" id="ADI00106.1"/>
    </source>
</evidence>
<evidence type="ECO:0000313" key="7">
    <source>
        <dbReference type="Proteomes" id="UP000000271"/>
    </source>
</evidence>
<dbReference type="HOGENOM" id="CLU_043374_1_0_9"/>